<gene>
    <name evidence="9" type="ORF">AYI69_g2451</name>
</gene>
<name>A0A1R1YMC9_9FUNG</name>
<dbReference type="InterPro" id="IPR015943">
    <property type="entry name" value="WD40/YVTN_repeat-like_dom_sf"/>
</dbReference>
<evidence type="ECO:0000256" key="1">
    <source>
        <dbReference type="ARBA" id="ARBA00004123"/>
    </source>
</evidence>
<dbReference type="GO" id="GO:0005829">
    <property type="term" value="C:cytosol"/>
    <property type="evidence" value="ECO:0007669"/>
    <property type="project" value="TreeGrafter"/>
</dbReference>
<evidence type="ECO:0000313" key="10">
    <source>
        <dbReference type="Proteomes" id="UP000187429"/>
    </source>
</evidence>
<feature type="repeat" description="WD" evidence="7">
    <location>
        <begin position="297"/>
        <end position="320"/>
    </location>
</feature>
<dbReference type="GO" id="GO:0005634">
    <property type="term" value="C:nucleus"/>
    <property type="evidence" value="ECO:0007669"/>
    <property type="project" value="UniProtKB-SubCell"/>
</dbReference>
<dbReference type="Gene3D" id="2.130.10.10">
    <property type="entry name" value="YVTN repeat-like/Quinoprotein amine dehydrogenase"/>
    <property type="match status" value="2"/>
</dbReference>
<keyword evidence="2 6" id="KW-0853">WD repeat</keyword>
<dbReference type="InterPro" id="IPR019775">
    <property type="entry name" value="WD40_repeat_CS"/>
</dbReference>
<dbReference type="Proteomes" id="UP000187429">
    <property type="component" value="Unassembled WGS sequence"/>
</dbReference>
<dbReference type="InterPro" id="IPR001680">
    <property type="entry name" value="WD40_rpt"/>
</dbReference>
<evidence type="ECO:0000256" key="2">
    <source>
        <dbReference type="ARBA" id="ARBA00022574"/>
    </source>
</evidence>
<proteinExistence type="inferred from homology"/>
<evidence type="ECO:0000256" key="7">
    <source>
        <dbReference type="PROSITE-ProRule" id="PRU00221"/>
    </source>
</evidence>
<keyword evidence="3 6" id="KW-0819">tRNA processing</keyword>
<evidence type="ECO:0000256" key="6">
    <source>
        <dbReference type="HAMAP-Rule" id="MF_03056"/>
    </source>
</evidence>
<evidence type="ECO:0000256" key="8">
    <source>
        <dbReference type="SAM" id="MobiDB-lite"/>
    </source>
</evidence>
<accession>A0A1R1YMC9</accession>
<dbReference type="GO" id="GO:0043527">
    <property type="term" value="C:tRNA methyltransferase complex"/>
    <property type="evidence" value="ECO:0007669"/>
    <property type="project" value="TreeGrafter"/>
</dbReference>
<feature type="region of interest" description="Disordered" evidence="8">
    <location>
        <begin position="71"/>
        <end position="112"/>
    </location>
</feature>
<keyword evidence="9" id="KW-0489">Methyltransferase</keyword>
<dbReference type="PROSITE" id="PS00678">
    <property type="entry name" value="WD_REPEATS_1"/>
    <property type="match status" value="1"/>
</dbReference>
<dbReference type="OrthoDB" id="339900at2759"/>
<protein>
    <submittedName>
        <fullName evidence="9">tRNA (Guanine-N(7)-)-methyltransferase non-catalytic subunit wdr4</fullName>
    </submittedName>
</protein>
<keyword evidence="4 6" id="KW-0677">Repeat</keyword>
<reference evidence="10" key="1">
    <citation type="submission" date="2017-01" db="EMBL/GenBank/DDBJ databases">
        <authorList>
            <person name="Wang Y."/>
            <person name="White M."/>
            <person name="Kvist S."/>
            <person name="Moncalvo J.-M."/>
        </authorList>
    </citation>
    <scope>NUCLEOTIDE SEQUENCE [LARGE SCALE GENOMIC DNA]</scope>
    <source>
        <strain evidence="10">ID-206-W2</strain>
    </source>
</reference>
<comment type="pathway">
    <text evidence="6">tRNA modification; N(7)-methylguanine-tRNA biosynthesis.</text>
</comment>
<evidence type="ECO:0000256" key="5">
    <source>
        <dbReference type="ARBA" id="ARBA00023242"/>
    </source>
</evidence>
<dbReference type="GO" id="GO:0106004">
    <property type="term" value="P:tRNA (guanine-N7)-methylation"/>
    <property type="evidence" value="ECO:0007669"/>
    <property type="project" value="UniProtKB-UniRule"/>
</dbReference>
<dbReference type="EMBL" id="LSSM01000719">
    <property type="protein sequence ID" value="OMJ28079.1"/>
    <property type="molecule type" value="Genomic_DNA"/>
</dbReference>
<dbReference type="PROSITE" id="PS50082">
    <property type="entry name" value="WD_REPEATS_2"/>
    <property type="match status" value="1"/>
</dbReference>
<comment type="caution">
    <text evidence="9">The sequence shown here is derived from an EMBL/GenBank/DDBJ whole genome shotgun (WGS) entry which is preliminary data.</text>
</comment>
<evidence type="ECO:0000256" key="4">
    <source>
        <dbReference type="ARBA" id="ARBA00022737"/>
    </source>
</evidence>
<dbReference type="PANTHER" id="PTHR16288:SF0">
    <property type="entry name" value="TRNA (GUANINE-N(7)-)-METHYLTRANSFERASE NON-CATALYTIC SUBUNIT WDR4"/>
    <property type="match status" value="1"/>
</dbReference>
<sequence>MVVSKTNTEVSKILLLNDNKVILVSGNSFSVYDYISDSLVAHTTTIPENESNSSCIKIQFPEAIIIPETSETNLDSAKSEDKPAENLNNDTEQAPKKKQKISGAKSKEPKSSAKSDLSLFRIRDLSVSGVDVESNSQYVALITENKQLYIYETKNWTIVNHTENSKRCNSVRFDPSSKFVLVADKFGDAYKYSILKKPAELKPELLLGHVSILTSMEFATIYYPRITKATETNGKAEDSVAHKEYNERTIILTGDRDEKVRSSMYPNSYNIHSYCLGHTQFVTAINVPKLENSTKTLVITGAGDGTAKLWDISSKLSERNNCENYNDSSVLLQSINLSQIGSSFIDSSISEIGILSIKSSKELVSIIVEGVPAIFLFKLEVDQSGNNSKLILLETFSTDSIKDNTLNDKVSNIPADIEFDSQNRLLVSYSVNSKVSPTILLEAFEFDSETSKLVSCKSNIKFSNFIPPQVETPVEPKSIFEWGRKSFDRNN</sequence>
<keyword evidence="9" id="KW-0808">Transferase</keyword>
<dbReference type="Pfam" id="PF00400">
    <property type="entry name" value="WD40"/>
    <property type="match status" value="1"/>
</dbReference>
<dbReference type="PANTHER" id="PTHR16288">
    <property type="entry name" value="WD40 REPEAT PROTEIN 4"/>
    <property type="match status" value="1"/>
</dbReference>
<dbReference type="InterPro" id="IPR028884">
    <property type="entry name" value="Trm82"/>
</dbReference>
<keyword evidence="10" id="KW-1185">Reference proteome</keyword>
<evidence type="ECO:0000256" key="3">
    <source>
        <dbReference type="ARBA" id="ARBA00022694"/>
    </source>
</evidence>
<comment type="function">
    <text evidence="6">Required for the formation of N(7)-methylguanine at position 46 (m7G46) in tRNA. In the complex, it is required to stabilize and induce conformational changes of the catalytic subunit.</text>
</comment>
<dbReference type="AlphaFoldDB" id="A0A1R1YMC9"/>
<comment type="subcellular location">
    <subcellularLocation>
        <location evidence="1 6">Nucleus</location>
    </subcellularLocation>
</comment>
<keyword evidence="5 6" id="KW-0539">Nucleus</keyword>
<comment type="similarity">
    <text evidence="6">Belongs to the WD repeat TRM82 family.</text>
</comment>
<dbReference type="GO" id="GO:0008168">
    <property type="term" value="F:methyltransferase activity"/>
    <property type="evidence" value="ECO:0007669"/>
    <property type="project" value="UniProtKB-KW"/>
</dbReference>
<dbReference type="UniPathway" id="UPA00989"/>
<evidence type="ECO:0000313" key="9">
    <source>
        <dbReference type="EMBL" id="OMJ28079.1"/>
    </source>
</evidence>
<organism evidence="9 10">
    <name type="scientific">Smittium culicis</name>
    <dbReference type="NCBI Taxonomy" id="133412"/>
    <lineage>
        <taxon>Eukaryota</taxon>
        <taxon>Fungi</taxon>
        <taxon>Fungi incertae sedis</taxon>
        <taxon>Zoopagomycota</taxon>
        <taxon>Kickxellomycotina</taxon>
        <taxon>Harpellomycetes</taxon>
        <taxon>Harpellales</taxon>
        <taxon>Legeriomycetaceae</taxon>
        <taxon>Smittium</taxon>
    </lineage>
</organism>
<dbReference type="HAMAP" id="MF_03056">
    <property type="entry name" value="TRM82"/>
    <property type="match status" value="1"/>
</dbReference>
<dbReference type="InterPro" id="IPR036322">
    <property type="entry name" value="WD40_repeat_dom_sf"/>
</dbReference>
<dbReference type="SUPFAM" id="SSF50978">
    <property type="entry name" value="WD40 repeat-like"/>
    <property type="match status" value="1"/>
</dbReference>